<gene>
    <name evidence="1" type="ORF">NDU88_003111</name>
</gene>
<dbReference type="EMBL" id="JANPWB010000014">
    <property type="protein sequence ID" value="KAJ1097995.1"/>
    <property type="molecule type" value="Genomic_DNA"/>
</dbReference>
<sequence>MPYTGRCCAQVRRALLRAKPELPRSLLRGARAPQERVGRLDGGEAAGQTRLRRLGYTLVRRALLRAEPELPRSRLRGARAAQERVGRLDGGEAAGQTRLRRLRYTLVIIIKKAENAHLCVS</sequence>
<proteinExistence type="predicted"/>
<accession>A0AAV7M2I6</accession>
<keyword evidence="2" id="KW-1185">Reference proteome</keyword>
<organism evidence="1 2">
    <name type="scientific">Pleurodeles waltl</name>
    <name type="common">Iberian ribbed newt</name>
    <dbReference type="NCBI Taxonomy" id="8319"/>
    <lineage>
        <taxon>Eukaryota</taxon>
        <taxon>Metazoa</taxon>
        <taxon>Chordata</taxon>
        <taxon>Craniata</taxon>
        <taxon>Vertebrata</taxon>
        <taxon>Euteleostomi</taxon>
        <taxon>Amphibia</taxon>
        <taxon>Batrachia</taxon>
        <taxon>Caudata</taxon>
        <taxon>Salamandroidea</taxon>
        <taxon>Salamandridae</taxon>
        <taxon>Pleurodelinae</taxon>
        <taxon>Pleurodeles</taxon>
    </lineage>
</organism>
<reference evidence="1" key="1">
    <citation type="journal article" date="2022" name="bioRxiv">
        <title>Sequencing and chromosome-scale assembly of the giantPleurodeles waltlgenome.</title>
        <authorList>
            <person name="Brown T."/>
            <person name="Elewa A."/>
            <person name="Iarovenko S."/>
            <person name="Subramanian E."/>
            <person name="Araus A.J."/>
            <person name="Petzold A."/>
            <person name="Susuki M."/>
            <person name="Suzuki K.-i.T."/>
            <person name="Hayashi T."/>
            <person name="Toyoda A."/>
            <person name="Oliveira C."/>
            <person name="Osipova E."/>
            <person name="Leigh N.D."/>
            <person name="Simon A."/>
            <person name="Yun M.H."/>
        </authorList>
    </citation>
    <scope>NUCLEOTIDE SEQUENCE</scope>
    <source>
        <strain evidence="1">20211129_DDA</strain>
        <tissue evidence="1">Liver</tissue>
    </source>
</reference>
<evidence type="ECO:0000313" key="1">
    <source>
        <dbReference type="EMBL" id="KAJ1097995.1"/>
    </source>
</evidence>
<comment type="caution">
    <text evidence="1">The sequence shown here is derived from an EMBL/GenBank/DDBJ whole genome shotgun (WGS) entry which is preliminary data.</text>
</comment>
<dbReference type="AlphaFoldDB" id="A0AAV7M2I6"/>
<dbReference type="Proteomes" id="UP001066276">
    <property type="component" value="Chromosome 10"/>
</dbReference>
<name>A0AAV7M2I6_PLEWA</name>
<protein>
    <submittedName>
        <fullName evidence="1">Uncharacterized protein</fullName>
    </submittedName>
</protein>
<evidence type="ECO:0000313" key="2">
    <source>
        <dbReference type="Proteomes" id="UP001066276"/>
    </source>
</evidence>